<evidence type="ECO:0008006" key="5">
    <source>
        <dbReference type="Google" id="ProtNLM"/>
    </source>
</evidence>
<protein>
    <recommendedName>
        <fullName evidence="5">Class F sortase</fullName>
    </recommendedName>
</protein>
<feature type="region of interest" description="Disordered" evidence="2">
    <location>
        <begin position="61"/>
        <end position="86"/>
    </location>
</feature>
<reference evidence="4" key="1">
    <citation type="journal article" date="2019" name="Int. J. Syst. Evol. Microbiol.">
        <title>The Global Catalogue of Microorganisms (GCM) 10K type strain sequencing project: providing services to taxonomists for standard genome sequencing and annotation.</title>
        <authorList>
            <consortium name="The Broad Institute Genomics Platform"/>
            <consortium name="The Broad Institute Genome Sequencing Center for Infectious Disease"/>
            <person name="Wu L."/>
            <person name="Ma J."/>
        </authorList>
    </citation>
    <scope>NUCLEOTIDE SEQUENCE [LARGE SCALE GENOMIC DNA]</scope>
    <source>
        <strain evidence="4">JCM 4542</strain>
    </source>
</reference>
<dbReference type="InterPro" id="IPR005754">
    <property type="entry name" value="Sortase"/>
</dbReference>
<proteinExistence type="predicted"/>
<feature type="compositionally biased region" description="Basic and acidic residues" evidence="2">
    <location>
        <begin position="61"/>
        <end position="77"/>
    </location>
</feature>
<keyword evidence="1" id="KW-0378">Hydrolase</keyword>
<dbReference type="Gene3D" id="2.40.260.10">
    <property type="entry name" value="Sortase"/>
    <property type="match status" value="1"/>
</dbReference>
<dbReference type="InterPro" id="IPR023365">
    <property type="entry name" value="Sortase_dom-sf"/>
</dbReference>
<gene>
    <name evidence="3" type="ORF">GCM10010315_22810</name>
</gene>
<comment type="caution">
    <text evidence="3">The sequence shown here is derived from an EMBL/GenBank/DDBJ whole genome shotgun (WGS) entry which is preliminary data.</text>
</comment>
<evidence type="ECO:0000313" key="4">
    <source>
        <dbReference type="Proteomes" id="UP001500886"/>
    </source>
</evidence>
<dbReference type="InterPro" id="IPR042001">
    <property type="entry name" value="Sortase_F"/>
</dbReference>
<keyword evidence="4" id="KW-1185">Reference proteome</keyword>
<organism evidence="3 4">
    <name type="scientific">Streptomyces luteosporeus</name>
    <dbReference type="NCBI Taxonomy" id="173856"/>
    <lineage>
        <taxon>Bacteria</taxon>
        <taxon>Bacillati</taxon>
        <taxon>Actinomycetota</taxon>
        <taxon>Actinomycetes</taxon>
        <taxon>Kitasatosporales</taxon>
        <taxon>Streptomycetaceae</taxon>
        <taxon>Streptomyces</taxon>
    </lineage>
</organism>
<dbReference type="Pfam" id="PF04203">
    <property type="entry name" value="Sortase"/>
    <property type="match status" value="1"/>
</dbReference>
<evidence type="ECO:0000313" key="3">
    <source>
        <dbReference type="EMBL" id="GAA2714832.1"/>
    </source>
</evidence>
<name>A0ABP6G482_9ACTN</name>
<evidence type="ECO:0000256" key="2">
    <source>
        <dbReference type="SAM" id="MobiDB-lite"/>
    </source>
</evidence>
<accession>A0ABP6G482</accession>
<dbReference type="SUPFAM" id="SSF63817">
    <property type="entry name" value="Sortase"/>
    <property type="match status" value="1"/>
</dbReference>
<dbReference type="CDD" id="cd05829">
    <property type="entry name" value="Sortase_F"/>
    <property type="match status" value="1"/>
</dbReference>
<dbReference type="EMBL" id="BAAASL010000007">
    <property type="protein sequence ID" value="GAA2714832.1"/>
    <property type="molecule type" value="Genomic_DNA"/>
</dbReference>
<dbReference type="Proteomes" id="UP001500886">
    <property type="component" value="Unassembled WGS sequence"/>
</dbReference>
<evidence type="ECO:0000256" key="1">
    <source>
        <dbReference type="ARBA" id="ARBA00022801"/>
    </source>
</evidence>
<sequence>MLLPLAGLLLLPMVLIPLALLAAACAPGGGTDKAIGGPARADEPSRVVIPSLGVDSPLIRLGRDPGDPVRVPPREKSGTAGWIMDSARPGTPGTAVIVGHDSPRDHPRDGGEAVFHDLHRLARNDVVDVVRGDGRVLHFAVTGTETVEGDALPSAGPRTHGPTEEKALRLVTCGGDGGEGHEHRRLIVSATLQD</sequence>